<protein>
    <submittedName>
        <fullName evidence="1">Uncharacterized protein</fullName>
    </submittedName>
</protein>
<proteinExistence type="predicted"/>
<evidence type="ECO:0000313" key="2">
    <source>
        <dbReference type="Proteomes" id="UP000017836"/>
    </source>
</evidence>
<gene>
    <name evidence="1" type="ORF">AMTR_s01945p00007750</name>
</gene>
<dbReference type="Gramene" id="ERN08419">
    <property type="protein sequence ID" value="ERN08419"/>
    <property type="gene ID" value="AMTR_s01945p00007750"/>
</dbReference>
<name>W1PKY0_AMBTC</name>
<evidence type="ECO:0000313" key="1">
    <source>
        <dbReference type="EMBL" id="ERN08419.1"/>
    </source>
</evidence>
<reference evidence="2" key="1">
    <citation type="journal article" date="2013" name="Science">
        <title>The Amborella genome and the evolution of flowering plants.</title>
        <authorList>
            <consortium name="Amborella Genome Project"/>
        </authorList>
    </citation>
    <scope>NUCLEOTIDE SEQUENCE [LARGE SCALE GENOMIC DNA]</scope>
</reference>
<sequence>MTRQPHTRNWQLTTSIDYYQGKRFIEVPIYRNPGYLLPTLATPSIANHRLLITEDSMDKQSRGKWNELMRSGEPFLNELSPSNKREWLRLSVRWVEIRKGKLQSRVLETAFYLPSR</sequence>
<keyword evidence="2" id="KW-1185">Reference proteome</keyword>
<dbReference type="HOGENOM" id="CLU_2100203_0_0_1"/>
<dbReference type="EMBL" id="KI393459">
    <property type="protein sequence ID" value="ERN08419.1"/>
    <property type="molecule type" value="Genomic_DNA"/>
</dbReference>
<organism evidence="1 2">
    <name type="scientific">Amborella trichopoda</name>
    <dbReference type="NCBI Taxonomy" id="13333"/>
    <lineage>
        <taxon>Eukaryota</taxon>
        <taxon>Viridiplantae</taxon>
        <taxon>Streptophyta</taxon>
        <taxon>Embryophyta</taxon>
        <taxon>Tracheophyta</taxon>
        <taxon>Spermatophyta</taxon>
        <taxon>Magnoliopsida</taxon>
        <taxon>Amborellales</taxon>
        <taxon>Amborellaceae</taxon>
        <taxon>Amborella</taxon>
    </lineage>
</organism>
<accession>W1PKY0</accession>
<dbReference type="AlphaFoldDB" id="W1PKY0"/>
<dbReference type="Proteomes" id="UP000017836">
    <property type="component" value="Unassembled WGS sequence"/>
</dbReference>